<dbReference type="Gene3D" id="1.20.1250.20">
    <property type="entry name" value="MFS general substrate transporter like domains"/>
    <property type="match status" value="1"/>
</dbReference>
<dbReference type="InterPro" id="IPR020846">
    <property type="entry name" value="MFS_dom"/>
</dbReference>
<feature type="transmembrane region" description="Helical" evidence="7">
    <location>
        <begin position="206"/>
        <end position="224"/>
    </location>
</feature>
<dbReference type="InterPro" id="IPR036259">
    <property type="entry name" value="MFS_trans_sf"/>
</dbReference>
<evidence type="ECO:0000256" key="4">
    <source>
        <dbReference type="ARBA" id="ARBA00022692"/>
    </source>
</evidence>
<feature type="transmembrane region" description="Helical" evidence="7">
    <location>
        <begin position="326"/>
        <end position="344"/>
    </location>
</feature>
<feature type="transmembrane region" description="Helical" evidence="7">
    <location>
        <begin position="259"/>
        <end position="286"/>
    </location>
</feature>
<keyword evidence="4 7" id="KW-0812">Transmembrane</keyword>
<accession>A0ABY4ZPA4</accession>
<evidence type="ECO:0000256" key="2">
    <source>
        <dbReference type="ARBA" id="ARBA00022448"/>
    </source>
</evidence>
<feature type="transmembrane region" description="Helical" evidence="7">
    <location>
        <begin position="72"/>
        <end position="96"/>
    </location>
</feature>
<feature type="transmembrane region" description="Helical" evidence="7">
    <location>
        <begin position="392"/>
        <end position="411"/>
    </location>
</feature>
<keyword evidence="2" id="KW-0813">Transport</keyword>
<feature type="transmembrane region" description="Helical" evidence="7">
    <location>
        <begin position="298"/>
        <end position="317"/>
    </location>
</feature>
<keyword evidence="6 7" id="KW-0472">Membrane</keyword>
<dbReference type="PANTHER" id="PTHR43045:SF2">
    <property type="entry name" value="INNER MEMBRANE METABOLITE TRANSPORT PROTEIN YHJE"/>
    <property type="match status" value="1"/>
</dbReference>
<evidence type="ECO:0000313" key="9">
    <source>
        <dbReference type="EMBL" id="USQ94563.1"/>
    </source>
</evidence>
<dbReference type="PANTHER" id="PTHR43045">
    <property type="entry name" value="SHIKIMATE TRANSPORTER"/>
    <property type="match status" value="1"/>
</dbReference>
<evidence type="ECO:0000259" key="8">
    <source>
        <dbReference type="PROSITE" id="PS50850"/>
    </source>
</evidence>
<dbReference type="Proteomes" id="UP001057520">
    <property type="component" value="Chromosome"/>
</dbReference>
<keyword evidence="5 7" id="KW-1133">Transmembrane helix</keyword>
<feature type="transmembrane region" description="Helical" evidence="7">
    <location>
        <begin position="108"/>
        <end position="127"/>
    </location>
</feature>
<reference evidence="9 10" key="1">
    <citation type="submission" date="2022-04" db="EMBL/GenBank/DDBJ databases">
        <title>Genome sequence of soybean root-associated Caulobacter segnis RL271.</title>
        <authorList>
            <person name="Longley R."/>
            <person name="Bonito G."/>
            <person name="Trigodet F."/>
            <person name="Crosson S."/>
            <person name="Fiebig A."/>
        </authorList>
    </citation>
    <scope>NUCLEOTIDE SEQUENCE [LARGE SCALE GENOMIC DNA]</scope>
    <source>
        <strain evidence="9 10">RL271</strain>
    </source>
</reference>
<evidence type="ECO:0000313" key="10">
    <source>
        <dbReference type="Proteomes" id="UP001057520"/>
    </source>
</evidence>
<dbReference type="EMBL" id="CP096040">
    <property type="protein sequence ID" value="USQ94563.1"/>
    <property type="molecule type" value="Genomic_DNA"/>
</dbReference>
<evidence type="ECO:0000256" key="6">
    <source>
        <dbReference type="ARBA" id="ARBA00023136"/>
    </source>
</evidence>
<keyword evidence="10" id="KW-1185">Reference proteome</keyword>
<comment type="subcellular location">
    <subcellularLocation>
        <location evidence="1">Cell membrane</location>
        <topology evidence="1">Multi-pass membrane protein</topology>
    </subcellularLocation>
</comment>
<dbReference type="Pfam" id="PF07690">
    <property type="entry name" value="MFS_1"/>
    <property type="match status" value="1"/>
</dbReference>
<protein>
    <submittedName>
        <fullName evidence="9">MFS transporter</fullName>
    </submittedName>
</protein>
<evidence type="ECO:0000256" key="1">
    <source>
        <dbReference type="ARBA" id="ARBA00004651"/>
    </source>
</evidence>
<evidence type="ECO:0000256" key="7">
    <source>
        <dbReference type="SAM" id="Phobius"/>
    </source>
</evidence>
<feature type="transmembrane region" description="Helical" evidence="7">
    <location>
        <begin position="350"/>
        <end position="371"/>
    </location>
</feature>
<feature type="transmembrane region" description="Helical" evidence="7">
    <location>
        <begin position="133"/>
        <end position="161"/>
    </location>
</feature>
<feature type="domain" description="Major facilitator superfamily (MFS) profile" evidence="8">
    <location>
        <begin position="32"/>
        <end position="439"/>
    </location>
</feature>
<sequence>MAQEFTIPTSSGLERDARRMHADAHGVRPGEIALGVVIGRTSEFFDFFVYAIASVLVFPQLFFPFVDRLTGVMLSFAVFALAFVARPFGSAIFGAIDRRFGRGAKLTVALFLLGGSTAFISFLPGYATVGPLAIWALAACRIGQGLALAGAWDGLASLLALNAPEKKRGWYAMIPQLGAPFGFMLASGLFAYFVSSLGGADFLDWGWRYPFFAAFAINVVALFARLRIVATEDYGALFEKRELRPTPVASLLRAEGGNVLIGAFAPLATFAMFHLVTVFPLSWVILHDPDQALTFLRIELFGALVGVGGILASGWIADRINRQNQLALSALLIGGFSLLAPRLLDGGSLGQTLYVVLGFAILGLSFGQAAGTVSSRFSKRYRYTGAAVTSDLSWLIGAGFAPLAALGLATLWGLPAIGLYLASGAIATLVALTIDRNRRLALK</sequence>
<feature type="transmembrane region" description="Helical" evidence="7">
    <location>
        <begin position="417"/>
        <end position="434"/>
    </location>
</feature>
<evidence type="ECO:0000256" key="5">
    <source>
        <dbReference type="ARBA" id="ARBA00022989"/>
    </source>
</evidence>
<evidence type="ECO:0000256" key="3">
    <source>
        <dbReference type="ARBA" id="ARBA00022475"/>
    </source>
</evidence>
<gene>
    <name evidence="9" type="ORF">MZV50_18535</name>
</gene>
<proteinExistence type="predicted"/>
<keyword evidence="3" id="KW-1003">Cell membrane</keyword>
<dbReference type="SUPFAM" id="SSF103473">
    <property type="entry name" value="MFS general substrate transporter"/>
    <property type="match status" value="1"/>
</dbReference>
<name>A0ABY4ZPA4_9CAUL</name>
<dbReference type="PROSITE" id="PS50850">
    <property type="entry name" value="MFS"/>
    <property type="match status" value="1"/>
</dbReference>
<organism evidence="9 10">
    <name type="scientific">Caulobacter segnis</name>
    <dbReference type="NCBI Taxonomy" id="88688"/>
    <lineage>
        <taxon>Bacteria</taxon>
        <taxon>Pseudomonadati</taxon>
        <taxon>Pseudomonadota</taxon>
        <taxon>Alphaproteobacteria</taxon>
        <taxon>Caulobacterales</taxon>
        <taxon>Caulobacteraceae</taxon>
        <taxon>Caulobacter</taxon>
    </lineage>
</organism>
<feature type="transmembrane region" description="Helical" evidence="7">
    <location>
        <begin position="173"/>
        <end position="194"/>
    </location>
</feature>
<feature type="transmembrane region" description="Helical" evidence="7">
    <location>
        <begin position="47"/>
        <end position="66"/>
    </location>
</feature>
<dbReference type="InterPro" id="IPR011701">
    <property type="entry name" value="MFS"/>
</dbReference>